<proteinExistence type="predicted"/>
<gene>
    <name evidence="3" type="ORF">SSX86_015776</name>
</gene>
<keyword evidence="4" id="KW-1185">Reference proteome</keyword>
<evidence type="ECO:0000256" key="1">
    <source>
        <dbReference type="SAM" id="MobiDB-lite"/>
    </source>
</evidence>
<sequence length="394" mass="45378">METLEQSTNETDDRSEQKPKISYPTEIIEEILSRLPVKTLLQFRSVSKPWRSLISDPPFTKLHFSRSGHRTALFISAYDPSARKRYFLSAPLDGGSVTHLATLDNVPPCTSNTTESEHLNGLVCFTSANGTFDSNYAFVVNPSTHKILKVPDSVSWVNYGDGESNTCYLFGFHESRNEHKILNIRIRKFRSVEILIFCMSNHSWRKLNEKFPIGYDEYSIRIKCSVCVNSVIHFMILNSSDILTFDLQTEKFSKISTPDYIMPQGIVAYRIIKINGCVGIVCHDEESIQMHIWILQDYERRVWVRETITFPEPWIDLDGTSPLDSVNMDEIIFFSTRLSRNVVNVHIYNMKSRGFRSVQLTLGQPFMCLNDVQFDQIKCYAESIVPLGRNRIRT</sequence>
<dbReference type="InterPro" id="IPR001810">
    <property type="entry name" value="F-box_dom"/>
</dbReference>
<dbReference type="InterPro" id="IPR017451">
    <property type="entry name" value="F-box-assoc_interact_dom"/>
</dbReference>
<organism evidence="3 4">
    <name type="scientific">Deinandra increscens subsp. villosa</name>
    <dbReference type="NCBI Taxonomy" id="3103831"/>
    <lineage>
        <taxon>Eukaryota</taxon>
        <taxon>Viridiplantae</taxon>
        <taxon>Streptophyta</taxon>
        <taxon>Embryophyta</taxon>
        <taxon>Tracheophyta</taxon>
        <taxon>Spermatophyta</taxon>
        <taxon>Magnoliopsida</taxon>
        <taxon>eudicotyledons</taxon>
        <taxon>Gunneridae</taxon>
        <taxon>Pentapetalae</taxon>
        <taxon>asterids</taxon>
        <taxon>campanulids</taxon>
        <taxon>Asterales</taxon>
        <taxon>Asteraceae</taxon>
        <taxon>Asteroideae</taxon>
        <taxon>Heliantheae alliance</taxon>
        <taxon>Madieae</taxon>
        <taxon>Madiinae</taxon>
        <taxon>Deinandra</taxon>
    </lineage>
</organism>
<dbReference type="Pfam" id="PF08268">
    <property type="entry name" value="FBA_3"/>
    <property type="match status" value="1"/>
</dbReference>
<dbReference type="PANTHER" id="PTHR31111">
    <property type="entry name" value="BNAA05G37150D PROTEIN-RELATED"/>
    <property type="match status" value="1"/>
</dbReference>
<feature type="region of interest" description="Disordered" evidence="1">
    <location>
        <begin position="1"/>
        <end position="21"/>
    </location>
</feature>
<dbReference type="PROSITE" id="PS50181">
    <property type="entry name" value="FBOX"/>
    <property type="match status" value="1"/>
</dbReference>
<dbReference type="Gene3D" id="1.20.1280.50">
    <property type="match status" value="1"/>
</dbReference>
<evidence type="ECO:0000313" key="4">
    <source>
        <dbReference type="Proteomes" id="UP001408789"/>
    </source>
</evidence>
<name>A0AAP0GXG7_9ASTR</name>
<dbReference type="InterPro" id="IPR013187">
    <property type="entry name" value="F-box-assoc_dom_typ3"/>
</dbReference>
<dbReference type="Pfam" id="PF00646">
    <property type="entry name" value="F-box"/>
    <property type="match status" value="1"/>
</dbReference>
<dbReference type="AlphaFoldDB" id="A0AAP0GXG7"/>
<protein>
    <recommendedName>
        <fullName evidence="2">F-box domain-containing protein</fullName>
    </recommendedName>
</protein>
<reference evidence="3 4" key="1">
    <citation type="submission" date="2024-04" db="EMBL/GenBank/DDBJ databases">
        <title>The reference genome of an endangered Asteraceae, Deinandra increscens subsp. villosa, native to the Central Coast of California.</title>
        <authorList>
            <person name="Guilliams M."/>
            <person name="Hasenstab-Lehman K."/>
            <person name="Meyer R."/>
            <person name="Mcevoy S."/>
        </authorList>
    </citation>
    <scope>NUCLEOTIDE SEQUENCE [LARGE SCALE GENOMIC DNA]</scope>
    <source>
        <tissue evidence="3">Leaf</tissue>
    </source>
</reference>
<dbReference type="InterPro" id="IPR036047">
    <property type="entry name" value="F-box-like_dom_sf"/>
</dbReference>
<accession>A0AAP0GXG7</accession>
<dbReference type="SUPFAM" id="SSF81383">
    <property type="entry name" value="F-box domain"/>
    <property type="match status" value="1"/>
</dbReference>
<dbReference type="Proteomes" id="UP001408789">
    <property type="component" value="Unassembled WGS sequence"/>
</dbReference>
<feature type="domain" description="F-box" evidence="2">
    <location>
        <begin position="17"/>
        <end position="67"/>
    </location>
</feature>
<dbReference type="EMBL" id="JBCNJP010000017">
    <property type="protein sequence ID" value="KAK9064394.1"/>
    <property type="molecule type" value="Genomic_DNA"/>
</dbReference>
<dbReference type="PANTHER" id="PTHR31111:SF125">
    <property type="entry name" value="F-BOX PROTEIN CPR30-LIKE"/>
    <property type="match status" value="1"/>
</dbReference>
<comment type="caution">
    <text evidence="3">The sequence shown here is derived from an EMBL/GenBank/DDBJ whole genome shotgun (WGS) entry which is preliminary data.</text>
</comment>
<evidence type="ECO:0000259" key="2">
    <source>
        <dbReference type="PROSITE" id="PS50181"/>
    </source>
</evidence>
<dbReference type="SMART" id="SM00256">
    <property type="entry name" value="FBOX"/>
    <property type="match status" value="1"/>
</dbReference>
<dbReference type="CDD" id="cd22157">
    <property type="entry name" value="F-box_AtFBW1-like"/>
    <property type="match status" value="1"/>
</dbReference>
<evidence type="ECO:0000313" key="3">
    <source>
        <dbReference type="EMBL" id="KAK9064394.1"/>
    </source>
</evidence>
<dbReference type="NCBIfam" id="TIGR01640">
    <property type="entry name" value="F_box_assoc_1"/>
    <property type="match status" value="1"/>
</dbReference>